<accession>A0A8H6PBX2</accession>
<dbReference type="OrthoDB" id="4177029at2759"/>
<sequence length="112" mass="12570">MPGSWFSDDVNKNLNININDPLHGCHIVPVSSRRHLHINRQASLQDPLSPYEGLPDTYFAGRSGRVTNMGKVYSQTYMYICCQCGDGPKVYNVQPRCIECQHIVCSGCKPVK</sequence>
<dbReference type="AlphaFoldDB" id="A0A8H6PBX2"/>
<protein>
    <submittedName>
        <fullName evidence="1">Uncharacterized protein</fullName>
    </submittedName>
</protein>
<organism evidence="1 2">
    <name type="scientific">Aspergillus hiratsukae</name>
    <dbReference type="NCBI Taxonomy" id="1194566"/>
    <lineage>
        <taxon>Eukaryota</taxon>
        <taxon>Fungi</taxon>
        <taxon>Dikarya</taxon>
        <taxon>Ascomycota</taxon>
        <taxon>Pezizomycotina</taxon>
        <taxon>Eurotiomycetes</taxon>
        <taxon>Eurotiomycetidae</taxon>
        <taxon>Eurotiales</taxon>
        <taxon>Aspergillaceae</taxon>
        <taxon>Aspergillus</taxon>
        <taxon>Aspergillus subgen. Fumigati</taxon>
    </lineage>
</organism>
<keyword evidence="2" id="KW-1185">Reference proteome</keyword>
<comment type="caution">
    <text evidence="1">The sequence shown here is derived from an EMBL/GenBank/DDBJ whole genome shotgun (WGS) entry which is preliminary data.</text>
</comment>
<dbReference type="InterPro" id="IPR011011">
    <property type="entry name" value="Znf_FYVE_PHD"/>
</dbReference>
<proteinExistence type="predicted"/>
<evidence type="ECO:0000313" key="1">
    <source>
        <dbReference type="EMBL" id="KAF7125325.1"/>
    </source>
</evidence>
<reference evidence="1" key="1">
    <citation type="submission" date="2020-06" db="EMBL/GenBank/DDBJ databases">
        <title>Draft genome sequences of strains closely related to Aspergillus parafelis and Aspergillus hiratsukae.</title>
        <authorList>
            <person name="Dos Santos R.A.C."/>
            <person name="Rivero-Menendez O."/>
            <person name="Steenwyk J.L."/>
            <person name="Mead M.E."/>
            <person name="Goldman G.H."/>
            <person name="Alastruey-Izquierdo A."/>
            <person name="Rokas A."/>
        </authorList>
    </citation>
    <scope>NUCLEOTIDE SEQUENCE</scope>
    <source>
        <strain evidence="1">CNM-CM5793</strain>
    </source>
</reference>
<dbReference type="SUPFAM" id="SSF57903">
    <property type="entry name" value="FYVE/PHD zinc finger"/>
    <property type="match status" value="1"/>
</dbReference>
<evidence type="ECO:0000313" key="2">
    <source>
        <dbReference type="Proteomes" id="UP000630445"/>
    </source>
</evidence>
<dbReference type="Proteomes" id="UP000630445">
    <property type="component" value="Unassembled WGS sequence"/>
</dbReference>
<name>A0A8H6PBX2_9EURO</name>
<gene>
    <name evidence="1" type="ORF">CNMCM5793_001503</name>
</gene>
<dbReference type="EMBL" id="JACBAD010001987">
    <property type="protein sequence ID" value="KAF7125325.1"/>
    <property type="molecule type" value="Genomic_DNA"/>
</dbReference>